<feature type="domain" description="Cytochrome c" evidence="9">
    <location>
        <begin position="25"/>
        <end position="108"/>
    </location>
</feature>
<gene>
    <name evidence="10" type="ORF">J2I47_08185</name>
</gene>
<reference evidence="10" key="1">
    <citation type="submission" date="2021-03" db="EMBL/GenBank/DDBJ databases">
        <title>Fibrella sp. HMF5335 genome sequencing and assembly.</title>
        <authorList>
            <person name="Kang H."/>
            <person name="Kim H."/>
            <person name="Bae S."/>
            <person name="Joh K."/>
        </authorList>
    </citation>
    <scope>NUCLEOTIDE SEQUENCE</scope>
    <source>
        <strain evidence="10">HMF5335</strain>
    </source>
</reference>
<dbReference type="PRINTS" id="PR00606">
    <property type="entry name" value="CYTCHROMECID"/>
</dbReference>
<evidence type="ECO:0000259" key="9">
    <source>
        <dbReference type="PROSITE" id="PS51007"/>
    </source>
</evidence>
<evidence type="ECO:0000256" key="5">
    <source>
        <dbReference type="ARBA" id="ARBA00023004"/>
    </source>
</evidence>
<dbReference type="GO" id="GO:0005506">
    <property type="term" value="F:iron ion binding"/>
    <property type="evidence" value="ECO:0007669"/>
    <property type="project" value="InterPro"/>
</dbReference>
<feature type="chain" id="PRO_5037335115" evidence="8">
    <location>
        <begin position="24"/>
        <end position="129"/>
    </location>
</feature>
<dbReference type="PROSITE" id="PS51007">
    <property type="entry name" value="CYTC"/>
    <property type="match status" value="1"/>
</dbReference>
<feature type="signal peptide" evidence="8">
    <location>
        <begin position="1"/>
        <end position="23"/>
    </location>
</feature>
<dbReference type="Gene3D" id="1.10.760.10">
    <property type="entry name" value="Cytochrome c-like domain"/>
    <property type="match status" value="1"/>
</dbReference>
<evidence type="ECO:0000256" key="2">
    <source>
        <dbReference type="ARBA" id="ARBA00022617"/>
    </source>
</evidence>
<evidence type="ECO:0000313" key="11">
    <source>
        <dbReference type="Proteomes" id="UP000664034"/>
    </source>
</evidence>
<dbReference type="Pfam" id="PF00034">
    <property type="entry name" value="Cytochrom_C"/>
    <property type="match status" value="1"/>
</dbReference>
<feature type="binding site" description="covalent" evidence="6">
    <location>
        <position position="40"/>
    </location>
    <ligand>
        <name>heme c</name>
        <dbReference type="ChEBI" id="CHEBI:61717"/>
    </ligand>
</feature>
<dbReference type="InterPro" id="IPR002324">
    <property type="entry name" value="Cyt_c_ID"/>
</dbReference>
<feature type="binding site" description="covalent" evidence="6">
    <location>
        <position position="86"/>
    </location>
    <ligand>
        <name>heme c</name>
        <dbReference type="ChEBI" id="CHEBI:61717"/>
    </ligand>
</feature>
<keyword evidence="1" id="KW-0813">Transport</keyword>
<evidence type="ECO:0000313" key="10">
    <source>
        <dbReference type="EMBL" id="MBO0936517.1"/>
    </source>
</evidence>
<feature type="compositionally biased region" description="Basic residues" evidence="7">
    <location>
        <begin position="117"/>
        <end position="129"/>
    </location>
</feature>
<keyword evidence="8" id="KW-0732">Signal</keyword>
<keyword evidence="11" id="KW-1185">Reference proteome</keyword>
<keyword evidence="3 6" id="KW-0479">Metal-binding</keyword>
<organism evidence="10 11">
    <name type="scientific">Fibrella rubiginis</name>
    <dbReference type="NCBI Taxonomy" id="2817060"/>
    <lineage>
        <taxon>Bacteria</taxon>
        <taxon>Pseudomonadati</taxon>
        <taxon>Bacteroidota</taxon>
        <taxon>Cytophagia</taxon>
        <taxon>Cytophagales</taxon>
        <taxon>Spirosomataceae</taxon>
        <taxon>Fibrella</taxon>
    </lineage>
</organism>
<dbReference type="GO" id="GO:0009055">
    <property type="term" value="F:electron transfer activity"/>
    <property type="evidence" value="ECO:0007669"/>
    <property type="project" value="InterPro"/>
</dbReference>
<feature type="region of interest" description="Disordered" evidence="7">
    <location>
        <begin position="107"/>
        <end position="129"/>
    </location>
</feature>
<dbReference type="InterPro" id="IPR009056">
    <property type="entry name" value="Cyt_c-like_dom"/>
</dbReference>
<comment type="caution">
    <text evidence="10">The sequence shown here is derived from an EMBL/GenBank/DDBJ whole genome shotgun (WGS) entry which is preliminary data.</text>
</comment>
<name>A0A939K0W1_9BACT</name>
<dbReference type="InterPro" id="IPR036909">
    <property type="entry name" value="Cyt_c-like_dom_sf"/>
</dbReference>
<dbReference type="AlphaFoldDB" id="A0A939K0W1"/>
<evidence type="ECO:0000256" key="3">
    <source>
        <dbReference type="ARBA" id="ARBA00022723"/>
    </source>
</evidence>
<accession>A0A939K0W1</accession>
<dbReference type="GO" id="GO:0020037">
    <property type="term" value="F:heme binding"/>
    <property type="evidence" value="ECO:0007669"/>
    <property type="project" value="InterPro"/>
</dbReference>
<keyword evidence="4" id="KW-0249">Electron transport</keyword>
<proteinExistence type="predicted"/>
<evidence type="ECO:0000256" key="7">
    <source>
        <dbReference type="SAM" id="MobiDB-lite"/>
    </source>
</evidence>
<keyword evidence="2 6" id="KW-0349">Heme</keyword>
<dbReference type="SUPFAM" id="SSF46626">
    <property type="entry name" value="Cytochrome c"/>
    <property type="match status" value="1"/>
</dbReference>
<evidence type="ECO:0000256" key="8">
    <source>
        <dbReference type="SAM" id="SignalP"/>
    </source>
</evidence>
<dbReference type="EMBL" id="JAFMYV010000003">
    <property type="protein sequence ID" value="MBO0936517.1"/>
    <property type="molecule type" value="Genomic_DNA"/>
</dbReference>
<evidence type="ECO:0000256" key="6">
    <source>
        <dbReference type="PIRSR" id="PIRSR602324-1"/>
    </source>
</evidence>
<comment type="PTM">
    <text evidence="6">Binds 1 heme c group covalently per subunit.</text>
</comment>
<dbReference type="RefSeq" id="WP_207364075.1">
    <property type="nucleotide sequence ID" value="NZ_JAFMYV010000003.1"/>
</dbReference>
<dbReference type="Proteomes" id="UP000664034">
    <property type="component" value="Unassembled WGS sequence"/>
</dbReference>
<evidence type="ECO:0000256" key="4">
    <source>
        <dbReference type="ARBA" id="ARBA00022982"/>
    </source>
</evidence>
<sequence>MKKTLGFLLATASLATASFTAQAQDNIPDDMKALMTKYTCIACHRVDVKLVGPAYKDVAKRNYTDAQIVELIYNPKPSNWPGYIAMAPMKQVPKEDATKLASWINTLDGTAGPAKGGAKKGSSKKGKKA</sequence>
<evidence type="ECO:0000256" key="1">
    <source>
        <dbReference type="ARBA" id="ARBA00022448"/>
    </source>
</evidence>
<protein>
    <submittedName>
        <fullName evidence="10">Cytochrome C</fullName>
    </submittedName>
</protein>
<keyword evidence="5 6" id="KW-0408">Iron</keyword>
<feature type="binding site" description="covalent" evidence="6">
    <location>
        <position position="44"/>
    </location>
    <ligand>
        <name>heme c</name>
        <dbReference type="ChEBI" id="CHEBI:61717"/>
    </ligand>
</feature>